<protein>
    <submittedName>
        <fullName evidence="1">Uncharacterized protein</fullName>
    </submittedName>
</protein>
<dbReference type="RefSeq" id="WP_346823896.1">
    <property type="nucleotide sequence ID" value="NZ_JBDKWZ010000019.1"/>
</dbReference>
<sequence>MNKRHGLTAFSSGEERLFRMKHWKEKGFKDLPMTAHGVIVIPWETNLHWTHEVPYFKKYQGKRISITLREFQKDGKCPR</sequence>
<dbReference type="SUPFAM" id="SSF51197">
    <property type="entry name" value="Clavaminate synthase-like"/>
    <property type="match status" value="1"/>
</dbReference>
<dbReference type="InterPro" id="IPR037151">
    <property type="entry name" value="AlkB-like_sf"/>
</dbReference>
<evidence type="ECO:0000313" key="1">
    <source>
        <dbReference type="EMBL" id="MEN7551114.1"/>
    </source>
</evidence>
<keyword evidence="2" id="KW-1185">Reference proteome</keyword>
<reference evidence="1 2" key="1">
    <citation type="submission" date="2024-04" db="EMBL/GenBank/DDBJ databases">
        <title>Novel genus in family Flammeovirgaceae.</title>
        <authorList>
            <person name="Nguyen T.H."/>
            <person name="Vuong T.Q."/>
            <person name="Le H."/>
            <person name="Kim S.-G."/>
        </authorList>
    </citation>
    <scope>NUCLEOTIDE SEQUENCE [LARGE SCALE GENOMIC DNA]</scope>
    <source>
        <strain evidence="1 2">JCM 23209</strain>
    </source>
</reference>
<dbReference type="Gene3D" id="2.60.120.590">
    <property type="entry name" value="Alpha-ketoglutarate-dependent dioxygenase AlkB-like"/>
    <property type="match status" value="1"/>
</dbReference>
<organism evidence="1 2">
    <name type="scientific">Rapidithrix thailandica</name>
    <dbReference type="NCBI Taxonomy" id="413964"/>
    <lineage>
        <taxon>Bacteria</taxon>
        <taxon>Pseudomonadati</taxon>
        <taxon>Bacteroidota</taxon>
        <taxon>Cytophagia</taxon>
        <taxon>Cytophagales</taxon>
        <taxon>Flammeovirgaceae</taxon>
        <taxon>Rapidithrix</taxon>
    </lineage>
</organism>
<dbReference type="EMBL" id="JBDKWZ010000019">
    <property type="protein sequence ID" value="MEN7551114.1"/>
    <property type="molecule type" value="Genomic_DNA"/>
</dbReference>
<proteinExistence type="predicted"/>
<comment type="caution">
    <text evidence="1">The sequence shown here is derived from an EMBL/GenBank/DDBJ whole genome shotgun (WGS) entry which is preliminary data.</text>
</comment>
<name>A0AAW9S1Q7_9BACT</name>
<dbReference type="Proteomes" id="UP001403385">
    <property type="component" value="Unassembled WGS sequence"/>
</dbReference>
<evidence type="ECO:0000313" key="2">
    <source>
        <dbReference type="Proteomes" id="UP001403385"/>
    </source>
</evidence>
<dbReference type="AlphaFoldDB" id="A0AAW9S1Q7"/>
<accession>A0AAW9S1Q7</accession>
<gene>
    <name evidence="1" type="ORF">AAG747_24545</name>
</gene>